<name>A0AAD6YMB0_9AGAR</name>
<feature type="chain" id="PRO_5042160458" evidence="1">
    <location>
        <begin position="24"/>
        <end position="228"/>
    </location>
</feature>
<accession>A0AAD6YMB0</accession>
<evidence type="ECO:0000256" key="1">
    <source>
        <dbReference type="SAM" id="SignalP"/>
    </source>
</evidence>
<evidence type="ECO:0000313" key="3">
    <source>
        <dbReference type="Proteomes" id="UP001219525"/>
    </source>
</evidence>
<dbReference type="EMBL" id="JARJCW010000006">
    <property type="protein sequence ID" value="KAJ7223336.1"/>
    <property type="molecule type" value="Genomic_DNA"/>
</dbReference>
<gene>
    <name evidence="2" type="ORF">GGX14DRAFT_387661</name>
</gene>
<protein>
    <submittedName>
        <fullName evidence="2">Uncharacterized protein</fullName>
    </submittedName>
</protein>
<keyword evidence="1" id="KW-0732">Signal</keyword>
<organism evidence="2 3">
    <name type="scientific">Mycena pura</name>
    <dbReference type="NCBI Taxonomy" id="153505"/>
    <lineage>
        <taxon>Eukaryota</taxon>
        <taxon>Fungi</taxon>
        <taxon>Dikarya</taxon>
        <taxon>Basidiomycota</taxon>
        <taxon>Agaricomycotina</taxon>
        <taxon>Agaricomycetes</taxon>
        <taxon>Agaricomycetidae</taxon>
        <taxon>Agaricales</taxon>
        <taxon>Marasmiineae</taxon>
        <taxon>Mycenaceae</taxon>
        <taxon>Mycena</taxon>
    </lineage>
</organism>
<proteinExistence type="predicted"/>
<keyword evidence="3" id="KW-1185">Reference proteome</keyword>
<comment type="caution">
    <text evidence="2">The sequence shown here is derived from an EMBL/GenBank/DDBJ whole genome shotgun (WGS) entry which is preliminary data.</text>
</comment>
<dbReference type="Proteomes" id="UP001219525">
    <property type="component" value="Unassembled WGS sequence"/>
</dbReference>
<sequence>MPSFSSLITLCFLSAFCSLSVQSAPSTTGHAVVGRLYTHNIPLMNFPIQGLYARQVQAPNPFGLGPFPPGSTALVTAVSHALFTQRLVVTGPPAPCTLQGSGEGVDMTVLGSDPTSPTPTQCTFEPATTADSLPLSVLFQFSSTGPNGVFNNTPIVKFSTHMIQNVISTTEDSTDNDENDTEATVTITVVLFPNSTAPAQSTVSTFEHSESGTLIATHWYSVVTGESD</sequence>
<evidence type="ECO:0000313" key="2">
    <source>
        <dbReference type="EMBL" id="KAJ7223336.1"/>
    </source>
</evidence>
<reference evidence="2" key="1">
    <citation type="submission" date="2023-03" db="EMBL/GenBank/DDBJ databases">
        <title>Massive genome expansion in bonnet fungi (Mycena s.s.) driven by repeated elements and novel gene families across ecological guilds.</title>
        <authorList>
            <consortium name="Lawrence Berkeley National Laboratory"/>
            <person name="Harder C.B."/>
            <person name="Miyauchi S."/>
            <person name="Viragh M."/>
            <person name="Kuo A."/>
            <person name="Thoen E."/>
            <person name="Andreopoulos B."/>
            <person name="Lu D."/>
            <person name="Skrede I."/>
            <person name="Drula E."/>
            <person name="Henrissat B."/>
            <person name="Morin E."/>
            <person name="Kohler A."/>
            <person name="Barry K."/>
            <person name="LaButti K."/>
            <person name="Morin E."/>
            <person name="Salamov A."/>
            <person name="Lipzen A."/>
            <person name="Mereny Z."/>
            <person name="Hegedus B."/>
            <person name="Baldrian P."/>
            <person name="Stursova M."/>
            <person name="Weitz H."/>
            <person name="Taylor A."/>
            <person name="Grigoriev I.V."/>
            <person name="Nagy L.G."/>
            <person name="Martin F."/>
            <person name="Kauserud H."/>
        </authorList>
    </citation>
    <scope>NUCLEOTIDE SEQUENCE</scope>
    <source>
        <strain evidence="2">9144</strain>
    </source>
</reference>
<feature type="signal peptide" evidence="1">
    <location>
        <begin position="1"/>
        <end position="23"/>
    </location>
</feature>
<dbReference type="AlphaFoldDB" id="A0AAD6YMB0"/>